<keyword evidence="10 11" id="KW-0784">Thiamine biosynthesis</keyword>
<comment type="caution">
    <text evidence="12">The sequence shown here is derived from an EMBL/GenBank/DDBJ whole genome shotgun (WGS) entry which is preliminary data.</text>
</comment>
<sequence length="264" mass="27864">MNSIIINDVRKRSPLIHHLTNQVVMNFTANGLLSFGGTPIMAKAEEEASDMASIADGVLINIGTLKPSELRAMILAGKAANKKGIPVVLDPVGVAATSFRTSAVKEILNEVELTVIKGNAGELAQLVQIPWETKGVESIGDGNAEEIAVKVAKTYQTAAIVTGKTDVICSGETISLNDTGHALLTKITGAGCLLGSILTACLTTKHSIEKQALAAVEFYGLAAEYAASQKEVFGPGSFLPRFIDALSLEIDVFERRKADDISNN</sequence>
<dbReference type="GO" id="GO:0008972">
    <property type="term" value="F:phosphomethylpyrimidine kinase activity"/>
    <property type="evidence" value="ECO:0007669"/>
    <property type="project" value="TreeGrafter"/>
</dbReference>
<proteinExistence type="inferred from homology"/>
<dbReference type="Gene3D" id="3.40.1190.20">
    <property type="match status" value="1"/>
</dbReference>
<dbReference type="NCBIfam" id="NF006830">
    <property type="entry name" value="PRK09355.1"/>
    <property type="match status" value="1"/>
</dbReference>
<evidence type="ECO:0000256" key="4">
    <source>
        <dbReference type="ARBA" id="ARBA00022679"/>
    </source>
</evidence>
<dbReference type="PANTHER" id="PTHR20858">
    <property type="entry name" value="PHOSPHOMETHYLPYRIMIDINE KINASE"/>
    <property type="match status" value="1"/>
</dbReference>
<evidence type="ECO:0000256" key="1">
    <source>
        <dbReference type="ARBA" id="ARBA00001771"/>
    </source>
</evidence>
<dbReference type="GO" id="GO:0000287">
    <property type="term" value="F:magnesium ion binding"/>
    <property type="evidence" value="ECO:0007669"/>
    <property type="project" value="UniProtKB-UniRule"/>
</dbReference>
<evidence type="ECO:0000256" key="8">
    <source>
        <dbReference type="ARBA" id="ARBA00022840"/>
    </source>
</evidence>
<keyword evidence="9 11" id="KW-0460">Magnesium</keyword>
<dbReference type="GO" id="GO:0005829">
    <property type="term" value="C:cytosol"/>
    <property type="evidence" value="ECO:0007669"/>
    <property type="project" value="TreeGrafter"/>
</dbReference>
<evidence type="ECO:0000313" key="12">
    <source>
        <dbReference type="EMBL" id="OZU88884.1"/>
    </source>
</evidence>
<dbReference type="HAMAP" id="MF_00228">
    <property type="entry name" value="Thz_kinase"/>
    <property type="match status" value="1"/>
</dbReference>
<dbReference type="EMBL" id="NPMS01000003">
    <property type="protein sequence ID" value="OZU88884.1"/>
    <property type="molecule type" value="Genomic_DNA"/>
</dbReference>
<accession>A0A265NBQ0</accession>
<feature type="binding site" evidence="11">
    <location>
        <position position="162"/>
    </location>
    <ligand>
        <name>ATP</name>
        <dbReference type="ChEBI" id="CHEBI:30616"/>
    </ligand>
</feature>
<feature type="binding site" evidence="11">
    <location>
        <position position="189"/>
    </location>
    <ligand>
        <name>substrate</name>
    </ligand>
</feature>
<dbReference type="OrthoDB" id="9778146at2"/>
<keyword evidence="5 11" id="KW-0479">Metal-binding</keyword>
<comment type="similarity">
    <text evidence="11">Belongs to the Thz kinase family.</text>
</comment>
<comment type="pathway">
    <text evidence="3 11">Cofactor biosynthesis; thiamine diphosphate biosynthesis; 4-methyl-5-(2-phosphoethyl)-thiazole from 5-(2-hydroxyethyl)-4-methylthiazole: step 1/1.</text>
</comment>
<dbReference type="Proteomes" id="UP000216498">
    <property type="component" value="Unassembled WGS sequence"/>
</dbReference>
<dbReference type="PRINTS" id="PR01099">
    <property type="entry name" value="HYETHTZKNASE"/>
</dbReference>
<keyword evidence="4 11" id="KW-0808">Transferase</keyword>
<evidence type="ECO:0000256" key="6">
    <source>
        <dbReference type="ARBA" id="ARBA00022741"/>
    </source>
</evidence>
<reference evidence="12 13" key="1">
    <citation type="submission" date="2017-08" db="EMBL/GenBank/DDBJ databases">
        <title>Virgibacillus indicus sp. nov. and Virgibacillus profoundi sp. nov, two moderately halophilic bacteria isolated from marine sediment by using the Microfluidic Streak Plate.</title>
        <authorList>
            <person name="Xu B."/>
            <person name="Hu B."/>
            <person name="Wang J."/>
            <person name="Zhu Y."/>
            <person name="Huang L."/>
            <person name="Du W."/>
            <person name="Huang Y."/>
        </authorList>
    </citation>
    <scope>NUCLEOTIDE SEQUENCE [LARGE SCALE GENOMIC DNA]</scope>
    <source>
        <strain evidence="12 13">IO3-P2-C2</strain>
    </source>
</reference>
<keyword evidence="13" id="KW-1185">Reference proteome</keyword>
<dbReference type="EC" id="2.7.1.50" evidence="11"/>
<name>A0A265NBQ0_9BACI</name>
<keyword evidence="7 11" id="KW-0418">Kinase</keyword>
<evidence type="ECO:0000256" key="3">
    <source>
        <dbReference type="ARBA" id="ARBA00004868"/>
    </source>
</evidence>
<dbReference type="InterPro" id="IPR000417">
    <property type="entry name" value="Hyethyz_kinase"/>
</dbReference>
<dbReference type="UniPathway" id="UPA00060">
    <property type="reaction ID" value="UER00139"/>
</dbReference>
<evidence type="ECO:0000256" key="10">
    <source>
        <dbReference type="ARBA" id="ARBA00022977"/>
    </source>
</evidence>
<evidence type="ECO:0000256" key="7">
    <source>
        <dbReference type="ARBA" id="ARBA00022777"/>
    </source>
</evidence>
<keyword evidence="8 11" id="KW-0067">ATP-binding</keyword>
<comment type="cofactor">
    <cofactor evidence="2 11">
        <name>Mg(2+)</name>
        <dbReference type="ChEBI" id="CHEBI:18420"/>
    </cofactor>
</comment>
<dbReference type="GO" id="GO:0009228">
    <property type="term" value="P:thiamine biosynthetic process"/>
    <property type="evidence" value="ECO:0007669"/>
    <property type="project" value="UniProtKB-KW"/>
</dbReference>
<dbReference type="CDD" id="cd01170">
    <property type="entry name" value="THZ_kinase"/>
    <property type="match status" value="1"/>
</dbReference>
<dbReference type="PANTHER" id="PTHR20858:SF17">
    <property type="entry name" value="HYDROXYMETHYLPYRIMIDINE_PHOSPHOMETHYLPYRIMIDINE KINASE THI20-RELATED"/>
    <property type="match status" value="1"/>
</dbReference>
<comment type="function">
    <text evidence="11">Catalyzes the phosphorylation of the hydroxyl group of 4-methyl-5-beta-hydroxyethylthiazole (THZ).</text>
</comment>
<feature type="binding site" evidence="11">
    <location>
        <position position="117"/>
    </location>
    <ligand>
        <name>ATP</name>
        <dbReference type="ChEBI" id="CHEBI:30616"/>
    </ligand>
</feature>
<evidence type="ECO:0000256" key="11">
    <source>
        <dbReference type="HAMAP-Rule" id="MF_00228"/>
    </source>
</evidence>
<gene>
    <name evidence="11" type="primary">thiM</name>
    <name evidence="12" type="ORF">CIL03_07635</name>
</gene>
<keyword evidence="6 11" id="KW-0547">Nucleotide-binding</keyword>
<dbReference type="NCBIfam" id="TIGR00694">
    <property type="entry name" value="thiM"/>
    <property type="match status" value="1"/>
</dbReference>
<dbReference type="GO" id="GO:0005524">
    <property type="term" value="F:ATP binding"/>
    <property type="evidence" value="ECO:0007669"/>
    <property type="project" value="UniProtKB-UniRule"/>
</dbReference>
<dbReference type="RefSeq" id="WP_094885244.1">
    <property type="nucleotide sequence ID" value="NZ_NPMS01000003.1"/>
</dbReference>
<dbReference type="AlphaFoldDB" id="A0A265NBQ0"/>
<evidence type="ECO:0000256" key="9">
    <source>
        <dbReference type="ARBA" id="ARBA00022842"/>
    </source>
</evidence>
<dbReference type="SUPFAM" id="SSF53613">
    <property type="entry name" value="Ribokinase-like"/>
    <property type="match status" value="1"/>
</dbReference>
<dbReference type="InterPro" id="IPR029056">
    <property type="entry name" value="Ribokinase-like"/>
</dbReference>
<organism evidence="12 13">
    <name type="scientific">Virgibacillus indicus</name>
    <dbReference type="NCBI Taxonomy" id="2024554"/>
    <lineage>
        <taxon>Bacteria</taxon>
        <taxon>Bacillati</taxon>
        <taxon>Bacillota</taxon>
        <taxon>Bacilli</taxon>
        <taxon>Bacillales</taxon>
        <taxon>Bacillaceae</taxon>
        <taxon>Virgibacillus</taxon>
    </lineage>
</organism>
<evidence type="ECO:0000256" key="2">
    <source>
        <dbReference type="ARBA" id="ARBA00001946"/>
    </source>
</evidence>
<dbReference type="GO" id="GO:0009229">
    <property type="term" value="P:thiamine diphosphate biosynthetic process"/>
    <property type="evidence" value="ECO:0007669"/>
    <property type="project" value="UniProtKB-UniRule"/>
</dbReference>
<evidence type="ECO:0000256" key="5">
    <source>
        <dbReference type="ARBA" id="ARBA00022723"/>
    </source>
</evidence>
<dbReference type="PIRSF" id="PIRSF000513">
    <property type="entry name" value="Thz_kinase"/>
    <property type="match status" value="1"/>
</dbReference>
<protein>
    <recommendedName>
        <fullName evidence="11">Hydroxyethylthiazole kinase</fullName>
        <ecNumber evidence="11">2.7.1.50</ecNumber>
    </recommendedName>
    <alternativeName>
        <fullName evidence="11">4-methyl-5-beta-hydroxyethylthiazole kinase</fullName>
        <shortName evidence="11">TH kinase</shortName>
        <shortName evidence="11">Thz kinase</shortName>
    </alternativeName>
</protein>
<evidence type="ECO:0000313" key="13">
    <source>
        <dbReference type="Proteomes" id="UP000216498"/>
    </source>
</evidence>
<feature type="binding site" evidence="11">
    <location>
        <position position="41"/>
    </location>
    <ligand>
        <name>substrate</name>
    </ligand>
</feature>
<dbReference type="GO" id="GO:0008902">
    <property type="term" value="F:hydroxymethylpyrimidine kinase activity"/>
    <property type="evidence" value="ECO:0007669"/>
    <property type="project" value="TreeGrafter"/>
</dbReference>
<dbReference type="GO" id="GO:0004417">
    <property type="term" value="F:hydroxyethylthiazole kinase activity"/>
    <property type="evidence" value="ECO:0007669"/>
    <property type="project" value="UniProtKB-UniRule"/>
</dbReference>
<comment type="catalytic activity">
    <reaction evidence="1 11">
        <text>5-(2-hydroxyethyl)-4-methylthiazole + ATP = 4-methyl-5-(2-phosphooxyethyl)-thiazole + ADP + H(+)</text>
        <dbReference type="Rhea" id="RHEA:24212"/>
        <dbReference type="ChEBI" id="CHEBI:15378"/>
        <dbReference type="ChEBI" id="CHEBI:17957"/>
        <dbReference type="ChEBI" id="CHEBI:30616"/>
        <dbReference type="ChEBI" id="CHEBI:58296"/>
        <dbReference type="ChEBI" id="CHEBI:456216"/>
        <dbReference type="EC" id="2.7.1.50"/>
    </reaction>
</comment>
<dbReference type="Pfam" id="PF02110">
    <property type="entry name" value="HK"/>
    <property type="match status" value="1"/>
</dbReference>